<reference evidence="7" key="1">
    <citation type="submission" date="2022-01" db="EMBL/GenBank/DDBJ databases">
        <authorList>
            <person name="King R."/>
        </authorList>
    </citation>
    <scope>NUCLEOTIDE SEQUENCE</scope>
</reference>
<feature type="coiled-coil region" evidence="5">
    <location>
        <begin position="896"/>
        <end position="995"/>
    </location>
</feature>
<dbReference type="InterPro" id="IPR030386">
    <property type="entry name" value="G_GB1_RHD3_dom"/>
</dbReference>
<evidence type="ECO:0000259" key="6">
    <source>
        <dbReference type="PROSITE" id="PS51715"/>
    </source>
</evidence>
<dbReference type="Gene3D" id="3.40.50.300">
    <property type="entry name" value="P-loop containing nucleotide triphosphate hydrolases"/>
    <property type="match status" value="2"/>
</dbReference>
<sequence>MSSEDINSIENDSKSISKPKTVLRFSTEEKIEIEDEYLNSLFEHPEVAQRKIVVFSIIGAYRQGKSFFMNYCLRYLYANYQSIKNLDNNFSNSEKWMGDKNEPLIGFSWRDGLYRETTGIVIWDDIFLHTYLDGEKIAIIVMDTHGLFDNETTPLNNSRIFALGTLLSSIQVFNIANVIQEDQLQYLQYAIEFANFSFSQNECSREKNFQRLIFLLRNWTNDDDYAFGIDGGAKYLKYFLESNPDGEDKLRSSCQDISDAFEILSCCLLPPPGDRIRIQRKYETVYNGNWGEMNSAFSIELFKIIDELLKPDNLKIKKVEGRELSGLEYLQYARKCFKQFNSDRLPETPSIYQASIETHMRKLVDLCFGEYKQNFESIVQIDREKVADQHSDLILKALQIYKNSKKMGDDKIDALFRNKLEQKIIDSYKSWCVRIEDNKKKIEIVVDNMQKKLKMEHQVQLKIKMEAKKEAEERIEIKQQKRREYEIERIKRYRQIPSLLIDRKLEEIIRIPLDSNSDVTEGQLKLLLENPNVSSCKIVPISIVGALKSNGSYILNYCLRYLYAHHPSLSYPDYPVLDSENWFAKKGDSLEDITCKPKLKLDSTGIVFWNDVFFHTTSYEKIAIVLLDTHAIYDNDKPSLDVLRILEFGTMLSSVQIFPLEHLNQAIDLAMLCNQVDHKSKPFQNIGLLVNKSATSLKFSPSMDILKQHLIQIIQDNQIDSYATSIHESFQNFKCYELYLPGCRGKTYSEDSNEEEDQFKNMLISVIEAIMRSESLKAKISNDKELNGIEYLEYVKQCFQKFKSQTSSATPSNFNAVVKKYLSNSANLSFKFYKEKIAIQIDNHDELKEQACERYMLSYKIGSELQINKYKEMLINEIEDYYNNSIQLVKPYLKEIEMLKGDLKNIQLRYDNMAKEMDETIHQNEVHYKSQLKSKELEIENLKNKSEIENLCLKDQIENQKSNNSKLLRENEELKSKFKTEILELKNEKTKMESNFAKRHDNLMATMNDLNVEINSILGKSRKVEFEKQQEINSLTIKLQNYDEEFTKVCQTAEDKIGYLTQDLESANAKIKRLEEEKVLNQQATTSRERNENQTIINEHVGKFQEINRNFYVRNFLEALKTKANKNTKDMLTISTIFIKANQYDTHYELYISFKNEKLLKTFIKEEKYSMDKKKYFDFNGSFVSFFYPNENMVKVRNTSAYYKPNSCFQFITTKELSVLDCLKFIDDEDSKQVECISVTTYTVYISFFDENIAQKYVQTLKSIGFNTSKTNIYFKFDKLSQIKKKY</sequence>
<dbReference type="GO" id="GO:0005525">
    <property type="term" value="F:GTP binding"/>
    <property type="evidence" value="ECO:0007669"/>
    <property type="project" value="UniProtKB-KW"/>
</dbReference>
<dbReference type="SUPFAM" id="SSF52540">
    <property type="entry name" value="P-loop containing nucleoside triphosphate hydrolases"/>
    <property type="match status" value="1"/>
</dbReference>
<dbReference type="Pfam" id="PF02263">
    <property type="entry name" value="GBP"/>
    <property type="match status" value="2"/>
</dbReference>
<evidence type="ECO:0000256" key="3">
    <source>
        <dbReference type="ARBA" id="ARBA00023134"/>
    </source>
</evidence>
<proteinExistence type="inferred from homology"/>
<dbReference type="InterPro" id="IPR015894">
    <property type="entry name" value="Guanylate-bd_N"/>
</dbReference>
<keyword evidence="1" id="KW-0547">Nucleotide-binding</keyword>
<dbReference type="InterPro" id="IPR036543">
    <property type="entry name" value="Guanylate-bd_C_sf"/>
</dbReference>
<feature type="coiled-coil region" evidence="5">
    <location>
        <begin position="1057"/>
        <end position="1084"/>
    </location>
</feature>
<feature type="domain" description="GB1/RHD3-type G" evidence="6">
    <location>
        <begin position="49"/>
        <end position="217"/>
    </location>
</feature>
<evidence type="ECO:0000313" key="7">
    <source>
        <dbReference type="EMBL" id="CAG9811835.1"/>
    </source>
</evidence>
<keyword evidence="8" id="KW-1185">Reference proteome</keyword>
<dbReference type="EMBL" id="OU895880">
    <property type="protein sequence ID" value="CAG9811835.1"/>
    <property type="molecule type" value="Genomic_DNA"/>
</dbReference>
<dbReference type="PROSITE" id="PS51715">
    <property type="entry name" value="G_GB1_RHD3"/>
    <property type="match status" value="1"/>
</dbReference>
<keyword evidence="2" id="KW-0378">Hydrolase</keyword>
<organism evidence="7 8">
    <name type="scientific">Chironomus riparius</name>
    <dbReference type="NCBI Taxonomy" id="315576"/>
    <lineage>
        <taxon>Eukaryota</taxon>
        <taxon>Metazoa</taxon>
        <taxon>Ecdysozoa</taxon>
        <taxon>Arthropoda</taxon>
        <taxon>Hexapoda</taxon>
        <taxon>Insecta</taxon>
        <taxon>Pterygota</taxon>
        <taxon>Neoptera</taxon>
        <taxon>Endopterygota</taxon>
        <taxon>Diptera</taxon>
        <taxon>Nematocera</taxon>
        <taxon>Chironomoidea</taxon>
        <taxon>Chironomidae</taxon>
        <taxon>Chironominae</taxon>
        <taxon>Chironomus</taxon>
    </lineage>
</organism>
<dbReference type="Gene3D" id="1.20.58.420">
    <property type="entry name" value="AHSP"/>
    <property type="match status" value="1"/>
</dbReference>
<evidence type="ECO:0000256" key="4">
    <source>
        <dbReference type="PROSITE-ProRule" id="PRU01052"/>
    </source>
</evidence>
<comment type="similarity">
    <text evidence="4">Belongs to the TRAFAC class dynamin-like GTPase superfamily. GB1/RHD3 GTPase family.</text>
</comment>
<keyword evidence="5" id="KW-0175">Coiled coil</keyword>
<keyword evidence="3" id="KW-0342">GTP-binding</keyword>
<evidence type="ECO:0000256" key="2">
    <source>
        <dbReference type="ARBA" id="ARBA00022801"/>
    </source>
</evidence>
<dbReference type="PANTHER" id="PTHR10751">
    <property type="entry name" value="GUANYLATE BINDING PROTEIN"/>
    <property type="match status" value="1"/>
</dbReference>
<dbReference type="SUPFAM" id="SSF48340">
    <property type="entry name" value="Interferon-induced guanylate-binding protein 1 (GBP1), C-terminal domain"/>
    <property type="match status" value="1"/>
</dbReference>
<gene>
    <name evidence="7" type="ORF">CHIRRI_LOCUS14642</name>
</gene>
<evidence type="ECO:0000313" key="8">
    <source>
        <dbReference type="Proteomes" id="UP001153620"/>
    </source>
</evidence>
<evidence type="ECO:0000256" key="5">
    <source>
        <dbReference type="SAM" id="Coils"/>
    </source>
</evidence>
<evidence type="ECO:0000256" key="1">
    <source>
        <dbReference type="ARBA" id="ARBA00022741"/>
    </source>
</evidence>
<feature type="coiled-coil region" evidence="5">
    <location>
        <begin position="432"/>
        <end position="488"/>
    </location>
</feature>
<reference evidence="7" key="2">
    <citation type="submission" date="2022-10" db="EMBL/GenBank/DDBJ databases">
        <authorList>
            <consortium name="ENA_rothamsted_submissions"/>
            <consortium name="culmorum"/>
            <person name="King R."/>
        </authorList>
    </citation>
    <scope>NUCLEOTIDE SEQUENCE</scope>
</reference>
<name>A0A9N9S8X0_9DIPT</name>
<dbReference type="GO" id="GO:0003924">
    <property type="term" value="F:GTPase activity"/>
    <property type="evidence" value="ECO:0007669"/>
    <property type="project" value="InterPro"/>
</dbReference>
<accession>A0A9N9S8X0</accession>
<dbReference type="OrthoDB" id="7788754at2759"/>
<dbReference type="InterPro" id="IPR027417">
    <property type="entry name" value="P-loop_NTPase"/>
</dbReference>
<protein>
    <recommendedName>
        <fullName evidence="6">GB1/RHD3-type G domain-containing protein</fullName>
    </recommendedName>
</protein>
<dbReference type="Proteomes" id="UP001153620">
    <property type="component" value="Chromosome 4"/>
</dbReference>